<feature type="region of interest" description="Disordered" evidence="10">
    <location>
        <begin position="281"/>
        <end position="300"/>
    </location>
</feature>
<gene>
    <name evidence="12" type="ORF">LIER_06271</name>
</gene>
<reference evidence="12 13" key="1">
    <citation type="submission" date="2024-01" db="EMBL/GenBank/DDBJ databases">
        <title>The complete chloroplast genome sequence of Lithospermum erythrorhizon: insights into the phylogenetic relationship among Boraginaceae species and the maternal lineages of purple gromwells.</title>
        <authorList>
            <person name="Okada T."/>
            <person name="Watanabe K."/>
        </authorList>
    </citation>
    <scope>NUCLEOTIDE SEQUENCE [LARGE SCALE GENOMIC DNA]</scope>
</reference>
<evidence type="ECO:0000256" key="1">
    <source>
        <dbReference type="ARBA" id="ARBA00004123"/>
    </source>
</evidence>
<dbReference type="InterPro" id="IPR018866">
    <property type="entry name" value="Znf-4CXXC_R1"/>
</dbReference>
<name>A0AAV3P4X6_LITER</name>
<feature type="domain" description="Zinc-finger" evidence="11">
    <location>
        <begin position="154"/>
        <end position="250"/>
    </location>
</feature>
<dbReference type="EMBL" id="BAABME010000905">
    <property type="protein sequence ID" value="GAA0146278.1"/>
    <property type="molecule type" value="Genomic_DNA"/>
</dbReference>
<evidence type="ECO:0000313" key="12">
    <source>
        <dbReference type="EMBL" id="GAA0146278.1"/>
    </source>
</evidence>
<keyword evidence="8" id="KW-0804">Transcription</keyword>
<evidence type="ECO:0000259" key="11">
    <source>
        <dbReference type="Pfam" id="PF10497"/>
    </source>
</evidence>
<dbReference type="PANTHER" id="PTHR31169">
    <property type="entry name" value="OS05G0300700 PROTEIN"/>
    <property type="match status" value="1"/>
</dbReference>
<feature type="region of interest" description="Disordered" evidence="10">
    <location>
        <begin position="58"/>
        <end position="93"/>
    </location>
</feature>
<dbReference type="Pfam" id="PF10497">
    <property type="entry name" value="zf-4CXXC_R1"/>
    <property type="match status" value="1"/>
</dbReference>
<keyword evidence="13" id="KW-1185">Reference proteome</keyword>
<evidence type="ECO:0000256" key="4">
    <source>
        <dbReference type="ARBA" id="ARBA00022499"/>
    </source>
</evidence>
<feature type="region of interest" description="Disordered" evidence="10">
    <location>
        <begin position="493"/>
        <end position="534"/>
    </location>
</feature>
<dbReference type="GO" id="GO:0005634">
    <property type="term" value="C:nucleus"/>
    <property type="evidence" value="ECO:0007669"/>
    <property type="project" value="UniProtKB-SubCell"/>
</dbReference>
<evidence type="ECO:0000256" key="8">
    <source>
        <dbReference type="ARBA" id="ARBA00023163"/>
    </source>
</evidence>
<sequence>MARKRSRSNSEPPKIQENEAVEMVSEYEKSREERIKQNLERMQKLGIINLALQLKSPNKSSTTTTTHSTIRPHFSATLLPPPGPRRRSSRLQDASPVSYCEVEVSKGKSLESLLRLEGSRPEVYTEEHEKLLGSTEKSWTLFVDGYGKDGKRIYDQINGKSCHQCRQKTLGHHTRCSQCNMGQGQFCGDCLYIRYGEHVLEAKQNPNWICPVCRGICNCSLCRHAKGWPPTGSLYRKISALGYKSVAHYLVQTRRENAESDDIKTKVPLSAERSLAFVETETTSTNVDTSESNFSPQELLDNSSEEAKSFKISNEDIQENACHTVDAPSNSKLVPENEIEIVGKPEIAFAAPEDCQGSPEPEITEPKQKVEIEEEKGFEISVEKEMSNGDVMKITEEAVFSNSEIEEFSCGPTSVVSLNEDRLQKPIASIQKNIHSEDPVTNGIVGRFWLSQNDNNGHEEEVNESTVGNTKPLSGELSLELIFNDDPKYVIEVKEDKEDDTEKTPISKKKRGRASEPVADSIAGRLRQRLPRIN</sequence>
<evidence type="ECO:0000256" key="9">
    <source>
        <dbReference type="ARBA" id="ARBA00023242"/>
    </source>
</evidence>
<dbReference type="Proteomes" id="UP001454036">
    <property type="component" value="Unassembled WGS sequence"/>
</dbReference>
<evidence type="ECO:0000256" key="2">
    <source>
        <dbReference type="ARBA" id="ARBA00004496"/>
    </source>
</evidence>
<keyword evidence="4" id="KW-1017">Isopeptide bond</keyword>
<feature type="compositionally biased region" description="Low complexity" evidence="10">
    <location>
        <begin position="60"/>
        <end position="69"/>
    </location>
</feature>
<keyword evidence="9" id="KW-0539">Nucleus</keyword>
<evidence type="ECO:0000256" key="3">
    <source>
        <dbReference type="ARBA" id="ARBA00022490"/>
    </source>
</evidence>
<dbReference type="InterPro" id="IPR040221">
    <property type="entry name" value="CDCA7/CDA7L"/>
</dbReference>
<evidence type="ECO:0000256" key="10">
    <source>
        <dbReference type="SAM" id="MobiDB-lite"/>
    </source>
</evidence>
<dbReference type="GO" id="GO:0006355">
    <property type="term" value="P:regulation of DNA-templated transcription"/>
    <property type="evidence" value="ECO:0007669"/>
    <property type="project" value="InterPro"/>
</dbReference>
<keyword evidence="5" id="KW-0597">Phosphoprotein</keyword>
<dbReference type="PANTHER" id="PTHR31169:SF23">
    <property type="entry name" value="OS03G0572250 PROTEIN"/>
    <property type="match status" value="1"/>
</dbReference>
<organism evidence="12 13">
    <name type="scientific">Lithospermum erythrorhizon</name>
    <name type="common">Purple gromwell</name>
    <name type="synonym">Lithospermum officinale var. erythrorhizon</name>
    <dbReference type="NCBI Taxonomy" id="34254"/>
    <lineage>
        <taxon>Eukaryota</taxon>
        <taxon>Viridiplantae</taxon>
        <taxon>Streptophyta</taxon>
        <taxon>Embryophyta</taxon>
        <taxon>Tracheophyta</taxon>
        <taxon>Spermatophyta</taxon>
        <taxon>Magnoliopsida</taxon>
        <taxon>eudicotyledons</taxon>
        <taxon>Gunneridae</taxon>
        <taxon>Pentapetalae</taxon>
        <taxon>asterids</taxon>
        <taxon>lamiids</taxon>
        <taxon>Boraginales</taxon>
        <taxon>Boraginaceae</taxon>
        <taxon>Boraginoideae</taxon>
        <taxon>Lithospermeae</taxon>
        <taxon>Lithospermum</taxon>
    </lineage>
</organism>
<evidence type="ECO:0000256" key="7">
    <source>
        <dbReference type="ARBA" id="ARBA00023015"/>
    </source>
</evidence>
<keyword evidence="6" id="KW-0832">Ubl conjugation</keyword>
<evidence type="ECO:0000256" key="6">
    <source>
        <dbReference type="ARBA" id="ARBA00022843"/>
    </source>
</evidence>
<dbReference type="AlphaFoldDB" id="A0AAV3P4X6"/>
<feature type="region of interest" description="Disordered" evidence="10">
    <location>
        <begin position="1"/>
        <end position="20"/>
    </location>
</feature>
<feature type="compositionally biased region" description="Basic and acidic residues" evidence="10">
    <location>
        <begin position="493"/>
        <end position="505"/>
    </location>
</feature>
<proteinExistence type="predicted"/>
<comment type="subcellular location">
    <subcellularLocation>
        <location evidence="2">Cytoplasm</location>
    </subcellularLocation>
    <subcellularLocation>
        <location evidence="1">Nucleus</location>
    </subcellularLocation>
</comment>
<accession>A0AAV3P4X6</accession>
<comment type="caution">
    <text evidence="12">The sequence shown here is derived from an EMBL/GenBank/DDBJ whole genome shotgun (WGS) entry which is preliminary data.</text>
</comment>
<keyword evidence="3" id="KW-0963">Cytoplasm</keyword>
<evidence type="ECO:0000313" key="13">
    <source>
        <dbReference type="Proteomes" id="UP001454036"/>
    </source>
</evidence>
<dbReference type="GO" id="GO:0005737">
    <property type="term" value="C:cytoplasm"/>
    <property type="evidence" value="ECO:0007669"/>
    <property type="project" value="UniProtKB-SubCell"/>
</dbReference>
<protein>
    <recommendedName>
        <fullName evidence="11">Zinc-finger domain-containing protein</fullName>
    </recommendedName>
</protein>
<evidence type="ECO:0000256" key="5">
    <source>
        <dbReference type="ARBA" id="ARBA00022553"/>
    </source>
</evidence>
<keyword evidence="7" id="KW-0805">Transcription regulation</keyword>